<evidence type="ECO:0000256" key="3">
    <source>
        <dbReference type="ARBA" id="ARBA00022448"/>
    </source>
</evidence>
<dbReference type="PANTHER" id="PTHR30413:SF8">
    <property type="entry name" value="TRANSPORT PERMEASE PROTEIN"/>
    <property type="match status" value="1"/>
</dbReference>
<evidence type="ECO:0000313" key="10">
    <source>
        <dbReference type="EMBL" id="GGC05155.1"/>
    </source>
</evidence>
<dbReference type="GO" id="GO:0015920">
    <property type="term" value="P:lipopolysaccharide transport"/>
    <property type="evidence" value="ECO:0007669"/>
    <property type="project" value="TreeGrafter"/>
</dbReference>
<evidence type="ECO:0000256" key="8">
    <source>
        <dbReference type="SAM" id="Phobius"/>
    </source>
</evidence>
<accession>A0A8J2XX45</accession>
<keyword evidence="6 8" id="KW-1133">Transmembrane helix</keyword>
<dbReference type="Pfam" id="PF01061">
    <property type="entry name" value="ABC2_membrane"/>
    <property type="match status" value="1"/>
</dbReference>
<feature type="transmembrane region" description="Helical" evidence="8">
    <location>
        <begin position="116"/>
        <end position="143"/>
    </location>
</feature>
<reference evidence="10" key="1">
    <citation type="journal article" date="2014" name="Int. J. Syst. Evol. Microbiol.">
        <title>Complete genome sequence of Corynebacterium casei LMG S-19264T (=DSM 44701T), isolated from a smear-ripened cheese.</title>
        <authorList>
            <consortium name="US DOE Joint Genome Institute (JGI-PGF)"/>
            <person name="Walter F."/>
            <person name="Albersmeier A."/>
            <person name="Kalinowski J."/>
            <person name="Ruckert C."/>
        </authorList>
    </citation>
    <scope>NUCLEOTIDE SEQUENCE</scope>
    <source>
        <strain evidence="10">CCM 7086</strain>
    </source>
</reference>
<evidence type="ECO:0000256" key="4">
    <source>
        <dbReference type="ARBA" id="ARBA00022475"/>
    </source>
</evidence>
<keyword evidence="11" id="KW-1185">Reference proteome</keyword>
<dbReference type="AlphaFoldDB" id="A0A8J2XX45"/>
<comment type="similarity">
    <text evidence="2">Belongs to the ABC-2 integral membrane protein family.</text>
</comment>
<sequence>MKFGSELFLSLREFPHTVSLAWVLAWRDFQARYIGSKAGYFWVLLSPALYGVAFIFVRGALTQHGVEIGTNGVNPVVFAFFGICLYQVWFEALTNQLNYLRKGSAFLKNMKIQPEIFAVSQIILSFLDLGVRIVLIVGVSLIFGVPPTLSWILSVFFMVLAIFTGSAIGYVLALPSSFYSDISKFISSISFVLLIGSPVFYQASSSPDSVAYWIQVCNPFAATLVTARDFMFGGDLNFLIPAIIWSVVLLILSVIMMAGYRIVMPLVMERL</sequence>
<dbReference type="PANTHER" id="PTHR30413">
    <property type="entry name" value="INNER MEMBRANE TRANSPORT PERMEASE"/>
    <property type="match status" value="1"/>
</dbReference>
<dbReference type="RefSeq" id="WP_188395359.1">
    <property type="nucleotide sequence ID" value="NZ_BMCG01000002.1"/>
</dbReference>
<evidence type="ECO:0000313" key="11">
    <source>
        <dbReference type="Proteomes" id="UP000620266"/>
    </source>
</evidence>
<evidence type="ECO:0000259" key="9">
    <source>
        <dbReference type="Pfam" id="PF01061"/>
    </source>
</evidence>
<organism evidence="10 11">
    <name type="scientific">Oxalicibacterium flavum</name>
    <dbReference type="NCBI Taxonomy" id="179467"/>
    <lineage>
        <taxon>Bacteria</taxon>
        <taxon>Pseudomonadati</taxon>
        <taxon>Pseudomonadota</taxon>
        <taxon>Betaproteobacteria</taxon>
        <taxon>Burkholderiales</taxon>
        <taxon>Oxalobacteraceae</taxon>
        <taxon>Oxalicibacterium</taxon>
    </lineage>
</organism>
<keyword evidence="4" id="KW-1003">Cell membrane</keyword>
<comment type="subcellular location">
    <subcellularLocation>
        <location evidence="1">Cell inner membrane</location>
        <topology evidence="1">Multi-pass membrane protein</topology>
    </subcellularLocation>
</comment>
<reference evidence="10" key="2">
    <citation type="submission" date="2020-09" db="EMBL/GenBank/DDBJ databases">
        <authorList>
            <person name="Sun Q."/>
            <person name="Sedlacek I."/>
        </authorList>
    </citation>
    <scope>NUCLEOTIDE SEQUENCE</scope>
    <source>
        <strain evidence="10">CCM 7086</strain>
    </source>
</reference>
<feature type="transmembrane region" description="Helical" evidence="8">
    <location>
        <begin position="238"/>
        <end position="263"/>
    </location>
</feature>
<keyword evidence="7 8" id="KW-0472">Membrane</keyword>
<dbReference type="GO" id="GO:0140359">
    <property type="term" value="F:ABC-type transporter activity"/>
    <property type="evidence" value="ECO:0007669"/>
    <property type="project" value="InterPro"/>
</dbReference>
<name>A0A8J2XX45_9BURK</name>
<dbReference type="EMBL" id="BMCG01000002">
    <property type="protein sequence ID" value="GGC05155.1"/>
    <property type="molecule type" value="Genomic_DNA"/>
</dbReference>
<evidence type="ECO:0000256" key="6">
    <source>
        <dbReference type="ARBA" id="ARBA00022989"/>
    </source>
</evidence>
<evidence type="ECO:0000256" key="5">
    <source>
        <dbReference type="ARBA" id="ARBA00022692"/>
    </source>
</evidence>
<dbReference type="Proteomes" id="UP000620266">
    <property type="component" value="Unassembled WGS sequence"/>
</dbReference>
<protein>
    <recommendedName>
        <fullName evidence="9">ABC-2 type transporter transmembrane domain-containing protein</fullName>
    </recommendedName>
</protein>
<proteinExistence type="inferred from homology"/>
<dbReference type="InterPro" id="IPR013525">
    <property type="entry name" value="ABC2_TM"/>
</dbReference>
<feature type="domain" description="ABC-2 type transporter transmembrane" evidence="9">
    <location>
        <begin position="21"/>
        <end position="231"/>
    </location>
</feature>
<feature type="transmembrane region" description="Helical" evidence="8">
    <location>
        <begin position="149"/>
        <end position="173"/>
    </location>
</feature>
<feature type="transmembrane region" description="Helical" evidence="8">
    <location>
        <begin position="73"/>
        <end position="95"/>
    </location>
</feature>
<evidence type="ECO:0000256" key="2">
    <source>
        <dbReference type="ARBA" id="ARBA00007783"/>
    </source>
</evidence>
<feature type="transmembrane region" description="Helical" evidence="8">
    <location>
        <begin position="40"/>
        <end position="61"/>
    </location>
</feature>
<gene>
    <name evidence="10" type="ORF">GCM10007205_12930</name>
</gene>
<feature type="transmembrane region" description="Helical" evidence="8">
    <location>
        <begin position="185"/>
        <end position="203"/>
    </location>
</feature>
<comment type="caution">
    <text evidence="10">The sequence shown here is derived from an EMBL/GenBank/DDBJ whole genome shotgun (WGS) entry which is preliminary data.</text>
</comment>
<evidence type="ECO:0000256" key="7">
    <source>
        <dbReference type="ARBA" id="ARBA00023136"/>
    </source>
</evidence>
<dbReference type="GO" id="GO:0005886">
    <property type="term" value="C:plasma membrane"/>
    <property type="evidence" value="ECO:0007669"/>
    <property type="project" value="UniProtKB-SubCell"/>
</dbReference>
<keyword evidence="5 8" id="KW-0812">Transmembrane</keyword>
<keyword evidence="3" id="KW-0813">Transport</keyword>
<evidence type="ECO:0000256" key="1">
    <source>
        <dbReference type="ARBA" id="ARBA00004429"/>
    </source>
</evidence>